<proteinExistence type="predicted"/>
<dbReference type="SMART" id="SM00858">
    <property type="entry name" value="SAF"/>
    <property type="match status" value="1"/>
</dbReference>
<evidence type="ECO:0000313" key="4">
    <source>
        <dbReference type="Proteomes" id="UP001374803"/>
    </source>
</evidence>
<name>A0ABZ2KXE5_9BACT</name>
<accession>A0ABZ2KXE5</accession>
<dbReference type="Proteomes" id="UP001374803">
    <property type="component" value="Chromosome"/>
</dbReference>
<keyword evidence="4" id="KW-1185">Reference proteome</keyword>
<evidence type="ECO:0000313" key="3">
    <source>
        <dbReference type="EMBL" id="WXB01691.1"/>
    </source>
</evidence>
<feature type="compositionally biased region" description="Low complexity" evidence="1">
    <location>
        <begin position="263"/>
        <end position="277"/>
    </location>
</feature>
<dbReference type="RefSeq" id="WP_394831307.1">
    <property type="nucleotide sequence ID" value="NZ_CP089929.1"/>
</dbReference>
<dbReference type="EMBL" id="CP089983">
    <property type="protein sequence ID" value="WXB01691.1"/>
    <property type="molecule type" value="Genomic_DNA"/>
</dbReference>
<dbReference type="InterPro" id="IPR013974">
    <property type="entry name" value="SAF"/>
</dbReference>
<dbReference type="Pfam" id="PF08666">
    <property type="entry name" value="SAF"/>
    <property type="match status" value="1"/>
</dbReference>
<gene>
    <name evidence="3" type="primary">cpaB</name>
    <name evidence="3" type="ORF">LVJ94_32835</name>
</gene>
<feature type="region of interest" description="Disordered" evidence="1">
    <location>
        <begin position="231"/>
        <end position="295"/>
    </location>
</feature>
<dbReference type="CDD" id="cd11614">
    <property type="entry name" value="SAF_CpaB_FlgA_like"/>
    <property type="match status" value="1"/>
</dbReference>
<protein>
    <submittedName>
        <fullName evidence="3">Flp pilus assembly protein CpaB</fullName>
    </submittedName>
</protein>
<feature type="domain" description="SAF" evidence="2">
    <location>
        <begin position="59"/>
        <end position="121"/>
    </location>
</feature>
<dbReference type="NCBIfam" id="TIGR03177">
    <property type="entry name" value="pilus_cpaB"/>
    <property type="match status" value="1"/>
</dbReference>
<dbReference type="InterPro" id="IPR017592">
    <property type="entry name" value="Pilus_assmbl_Flp-typ_CpaB"/>
</dbReference>
<organism evidence="3 4">
    <name type="scientific">Pendulispora rubella</name>
    <dbReference type="NCBI Taxonomy" id="2741070"/>
    <lineage>
        <taxon>Bacteria</taxon>
        <taxon>Pseudomonadati</taxon>
        <taxon>Myxococcota</taxon>
        <taxon>Myxococcia</taxon>
        <taxon>Myxococcales</taxon>
        <taxon>Sorangiineae</taxon>
        <taxon>Pendulisporaceae</taxon>
        <taxon>Pendulispora</taxon>
    </lineage>
</organism>
<evidence type="ECO:0000256" key="1">
    <source>
        <dbReference type="SAM" id="MobiDB-lite"/>
    </source>
</evidence>
<dbReference type="Pfam" id="PF16976">
    <property type="entry name" value="RcpC"/>
    <property type="match status" value="1"/>
</dbReference>
<reference evidence="3" key="1">
    <citation type="submission" date="2021-12" db="EMBL/GenBank/DDBJ databases">
        <title>Discovery of the Pendulisporaceae a myxobacterial family with distinct sporulation behavior and unique specialized metabolism.</title>
        <authorList>
            <person name="Garcia R."/>
            <person name="Popoff A."/>
            <person name="Bader C.D."/>
            <person name="Loehr J."/>
            <person name="Walesch S."/>
            <person name="Walt C."/>
            <person name="Boldt J."/>
            <person name="Bunk B."/>
            <person name="Haeckl F.J.F.P.J."/>
            <person name="Gunesch A.P."/>
            <person name="Birkelbach J."/>
            <person name="Nuebel U."/>
            <person name="Pietschmann T."/>
            <person name="Bach T."/>
            <person name="Mueller R."/>
        </authorList>
    </citation>
    <scope>NUCLEOTIDE SEQUENCE</scope>
    <source>
        <strain evidence="3">MSr11367</strain>
    </source>
</reference>
<evidence type="ECO:0000259" key="2">
    <source>
        <dbReference type="SMART" id="SM00858"/>
    </source>
</evidence>
<feature type="compositionally biased region" description="Low complexity" evidence="1">
    <location>
        <begin position="286"/>
        <end position="295"/>
    </location>
</feature>
<sequence length="316" mass="32811">MAIYSSEGNLAKAPPRSRGTRGRAIAFMAIALLAGSASAWMVVRYVGRHAASGPSIPMTRVVVAAADIPAAAKLTPELLKVVDWPEGSQPRGTFDQLDPLSNRVTGAAIVAGEPIVEARLAPKGAGPGMASLIPANMRAMTVPVNEVVGVGGFIHPGDLVDVITTMQESMGAWTGTGQPEFRSKIVLQSIRVLAVGQRLASESDKPEQVPVVTLLVSPEEAERLALASTQGKLQLTMRSPSDGDDAETSGVSPRELLGSVKMAPAPTASASSAPVVAHAHRPSRAPRPLAVAAAPAKTEVVEVLRGDRVEQKKVGQ</sequence>
<dbReference type="InterPro" id="IPR031571">
    <property type="entry name" value="RcpC_dom"/>
</dbReference>